<dbReference type="EMBL" id="JAGGNH010000005">
    <property type="protein sequence ID" value="KAJ0972003.1"/>
    <property type="molecule type" value="Genomic_DNA"/>
</dbReference>
<reference evidence="3" key="1">
    <citation type="submission" date="2021-03" db="EMBL/GenBank/DDBJ databases">
        <authorList>
            <person name="Li Z."/>
            <person name="Yang C."/>
        </authorList>
    </citation>
    <scope>NUCLEOTIDE SEQUENCE</scope>
    <source>
        <strain evidence="3">Dzin_1.0</strain>
        <tissue evidence="3">Leaf</tissue>
    </source>
</reference>
<reference evidence="3" key="2">
    <citation type="journal article" date="2022" name="Hortic Res">
        <title>The genome of Dioscorea zingiberensis sheds light on the biosynthesis, origin and evolution of the medicinally important diosgenin saponins.</title>
        <authorList>
            <person name="Li Y."/>
            <person name="Tan C."/>
            <person name="Li Z."/>
            <person name="Guo J."/>
            <person name="Li S."/>
            <person name="Chen X."/>
            <person name="Wang C."/>
            <person name="Dai X."/>
            <person name="Yang H."/>
            <person name="Song W."/>
            <person name="Hou L."/>
            <person name="Xu J."/>
            <person name="Tong Z."/>
            <person name="Xu A."/>
            <person name="Yuan X."/>
            <person name="Wang W."/>
            <person name="Yang Q."/>
            <person name="Chen L."/>
            <person name="Sun Z."/>
            <person name="Wang K."/>
            <person name="Pan B."/>
            <person name="Chen J."/>
            <person name="Bao Y."/>
            <person name="Liu F."/>
            <person name="Qi X."/>
            <person name="Gang D.R."/>
            <person name="Wen J."/>
            <person name="Li J."/>
        </authorList>
    </citation>
    <scope>NUCLEOTIDE SEQUENCE</scope>
    <source>
        <strain evidence="3">Dzin_1.0</strain>
    </source>
</reference>
<dbReference type="AlphaFoldDB" id="A0A9D5HDC9"/>
<sequence length="105" mass="11479">MDGWKASILLLQVDAALASDISPDTCVNCIAPGFVPTHVADFLVRNETIVVMDAMNPFLQKIYRKSIEENTLLIRRLGTLGDMVATAAFLTSDDASYIIVMKSSE</sequence>
<dbReference type="SUPFAM" id="SSF51735">
    <property type="entry name" value="NAD(P)-binding Rossmann-fold domains"/>
    <property type="match status" value="1"/>
</dbReference>
<evidence type="ECO:0000313" key="3">
    <source>
        <dbReference type="EMBL" id="KAJ0972003.1"/>
    </source>
</evidence>
<evidence type="ECO:0000256" key="2">
    <source>
        <dbReference type="SAM" id="SignalP"/>
    </source>
</evidence>
<comment type="caution">
    <text evidence="3">The sequence shown here is derived from an EMBL/GenBank/DDBJ whole genome shotgun (WGS) entry which is preliminary data.</text>
</comment>
<feature type="chain" id="PRO_5038975418" evidence="2">
    <location>
        <begin position="19"/>
        <end position="105"/>
    </location>
</feature>
<dbReference type="Gene3D" id="3.40.50.720">
    <property type="entry name" value="NAD(P)-binding Rossmann-like Domain"/>
    <property type="match status" value="1"/>
</dbReference>
<keyword evidence="4" id="KW-1185">Reference proteome</keyword>
<proteinExistence type="inferred from homology"/>
<gene>
    <name evidence="3" type="ORF">J5N97_019962</name>
</gene>
<organism evidence="3 4">
    <name type="scientific">Dioscorea zingiberensis</name>
    <dbReference type="NCBI Taxonomy" id="325984"/>
    <lineage>
        <taxon>Eukaryota</taxon>
        <taxon>Viridiplantae</taxon>
        <taxon>Streptophyta</taxon>
        <taxon>Embryophyta</taxon>
        <taxon>Tracheophyta</taxon>
        <taxon>Spermatophyta</taxon>
        <taxon>Magnoliopsida</taxon>
        <taxon>Liliopsida</taxon>
        <taxon>Dioscoreales</taxon>
        <taxon>Dioscoreaceae</taxon>
        <taxon>Dioscorea</taxon>
    </lineage>
</organism>
<comment type="similarity">
    <text evidence="1">Belongs to the short-chain dehydrogenases/reductases (SDR) family.</text>
</comment>
<dbReference type="PANTHER" id="PTHR43943">
    <property type="entry name" value="DEHYDROGENASE/REDUCTASE (SDR FAMILY) MEMBER 4"/>
    <property type="match status" value="1"/>
</dbReference>
<feature type="signal peptide" evidence="2">
    <location>
        <begin position="1"/>
        <end position="18"/>
    </location>
</feature>
<dbReference type="Proteomes" id="UP001085076">
    <property type="component" value="Miscellaneous, Linkage group lg05"/>
</dbReference>
<dbReference type="InterPro" id="IPR036291">
    <property type="entry name" value="NAD(P)-bd_dom_sf"/>
</dbReference>
<protein>
    <submittedName>
        <fullName evidence="3">Uncharacterized protein</fullName>
    </submittedName>
</protein>
<evidence type="ECO:0000313" key="4">
    <source>
        <dbReference type="Proteomes" id="UP001085076"/>
    </source>
</evidence>
<name>A0A9D5HDC9_9LILI</name>
<keyword evidence="2" id="KW-0732">Signal</keyword>
<evidence type="ECO:0000256" key="1">
    <source>
        <dbReference type="ARBA" id="ARBA00006484"/>
    </source>
</evidence>
<dbReference type="PANTHER" id="PTHR43943:SF2">
    <property type="entry name" value="DEHYDROGENASE_REDUCTASE 4"/>
    <property type="match status" value="1"/>
</dbReference>
<dbReference type="OrthoDB" id="1684498at2759"/>
<accession>A0A9D5HDC9</accession>